<proteinExistence type="predicted"/>
<dbReference type="EMBL" id="HG671253">
    <property type="protein sequence ID" value="CDI80588.1"/>
    <property type="molecule type" value="Genomic_DNA"/>
</dbReference>
<evidence type="ECO:0000313" key="3">
    <source>
        <dbReference type="Proteomes" id="UP000018050"/>
    </source>
</evidence>
<dbReference type="VEuPathDB" id="ToxoDB:EAH_00016020"/>
<reference evidence="2" key="1">
    <citation type="submission" date="2013-10" db="EMBL/GenBank/DDBJ databases">
        <title>Genomic analysis of the causative agents of coccidiosis in chickens.</title>
        <authorList>
            <person name="Reid A.J."/>
            <person name="Blake D."/>
            <person name="Billington K."/>
            <person name="Browne H."/>
            <person name="Dunn M."/>
            <person name="Hung S."/>
            <person name="Kawahara F."/>
            <person name="Miranda-Saavedra D."/>
            <person name="Mourier T."/>
            <person name="Nagra H."/>
            <person name="Otto T.D."/>
            <person name="Rawlings N."/>
            <person name="Sanchez A."/>
            <person name="Sanders M."/>
            <person name="Subramaniam C."/>
            <person name="Tay Y."/>
            <person name="Dear P."/>
            <person name="Doerig C."/>
            <person name="Gruber A."/>
            <person name="Parkinson J."/>
            <person name="Shirley M."/>
            <person name="Wan K.L."/>
            <person name="Berriman M."/>
            <person name="Tomley F."/>
            <person name="Pain A."/>
        </authorList>
    </citation>
    <scope>NUCLEOTIDE SEQUENCE [LARGE SCALE GENOMIC DNA]</scope>
    <source>
        <strain evidence="2">Houghton</strain>
    </source>
</reference>
<dbReference type="RefSeq" id="XP_013249476.1">
    <property type="nucleotide sequence ID" value="XM_013394022.1"/>
</dbReference>
<organism evidence="2 3">
    <name type="scientific">Eimeria acervulina</name>
    <name type="common">Coccidian parasite</name>
    <dbReference type="NCBI Taxonomy" id="5801"/>
    <lineage>
        <taxon>Eukaryota</taxon>
        <taxon>Sar</taxon>
        <taxon>Alveolata</taxon>
        <taxon>Apicomplexa</taxon>
        <taxon>Conoidasida</taxon>
        <taxon>Coccidia</taxon>
        <taxon>Eucoccidiorida</taxon>
        <taxon>Eimeriorina</taxon>
        <taxon>Eimeriidae</taxon>
        <taxon>Eimeria</taxon>
    </lineage>
</organism>
<sequence>MDNSNLDFGLHIETARLQEFLAQLLRSQETIHKRQDDLASAFDELLKKLASEEHGVKEQQQTLQKLQNATERLSERLDELDKLRIREKMERYDSDHNEIKSFQSQISLLDSKIESHGAAASSLQVRVMDVENKQSSLDDQFKEILPEFGSLKACQAAAAVQCQAAEARCTELRSSFRRWFYQARWASEIEHVKEEFKKLVPDVHGLLDGTVNPRLKLLEEGAVAEAHKTDLLVERNTELWSYLQSTMERALALEHKAKEGAEAMSKMAAELDIHANFRRDAEERVQSAEAMVTQLSGQLALLARDDDVKNMMKDVLLIWTAVKQLDASKADRKELENLGLEVTSKNADTALDERISALHSAIKDSKGRHEELEFMFGLVVRLVEDIANIQFGRMQVIH</sequence>
<dbReference type="OrthoDB" id="345860at2759"/>
<dbReference type="Gene3D" id="1.10.287.1490">
    <property type="match status" value="1"/>
</dbReference>
<evidence type="ECO:0000313" key="2">
    <source>
        <dbReference type="EMBL" id="CDI80588.1"/>
    </source>
</evidence>
<keyword evidence="1" id="KW-0175">Coiled coil</keyword>
<dbReference type="AlphaFoldDB" id="U6GMU6"/>
<dbReference type="Proteomes" id="UP000018050">
    <property type="component" value="Unassembled WGS sequence"/>
</dbReference>
<keyword evidence="3" id="KW-1185">Reference proteome</keyword>
<dbReference type="GeneID" id="25269672"/>
<reference evidence="2" key="2">
    <citation type="submission" date="2013-10" db="EMBL/GenBank/DDBJ databases">
        <authorList>
            <person name="Aslett M."/>
        </authorList>
    </citation>
    <scope>NUCLEOTIDE SEQUENCE [LARGE SCALE GENOMIC DNA]</scope>
    <source>
        <strain evidence="2">Houghton</strain>
    </source>
</reference>
<name>U6GMU6_EIMAC</name>
<gene>
    <name evidence="2" type="ORF">EAH_00016020</name>
</gene>
<feature type="coiled-coil region" evidence="1">
    <location>
        <begin position="49"/>
        <end position="86"/>
    </location>
</feature>
<protein>
    <submittedName>
        <fullName evidence="2">Uncharacterized protein</fullName>
    </submittedName>
</protein>
<accession>U6GMU6</accession>
<evidence type="ECO:0000256" key="1">
    <source>
        <dbReference type="SAM" id="Coils"/>
    </source>
</evidence>